<protein>
    <submittedName>
        <fullName evidence="1">Uncharacterized protein</fullName>
    </submittedName>
</protein>
<dbReference type="Proteomes" id="UP000008819">
    <property type="component" value="Chromosome"/>
</dbReference>
<dbReference type="AlphaFoldDB" id="B5F2Y6"/>
<reference evidence="1 2" key="1">
    <citation type="journal article" date="2011" name="J. Bacteriol.">
        <title>Comparative genomics of 28 Salmonella enterica isolates: evidence for CRISPR-mediated adaptive sublineage evolution.</title>
        <authorList>
            <person name="Fricke W.F."/>
            <person name="Mammel M.K."/>
            <person name="McDermott P.F."/>
            <person name="Tartera C."/>
            <person name="White D.G."/>
            <person name="Leclerc J.E."/>
            <person name="Ravel J."/>
            <person name="Cebula T.A."/>
        </authorList>
    </citation>
    <scope>NUCLEOTIDE SEQUENCE [LARGE SCALE GENOMIC DNA]</scope>
    <source>
        <strain evidence="1 2">SL483</strain>
    </source>
</reference>
<proteinExistence type="predicted"/>
<dbReference type="EMBL" id="CP001138">
    <property type="protein sequence ID" value="ACH52322.1"/>
    <property type="molecule type" value="Genomic_DNA"/>
</dbReference>
<evidence type="ECO:0000313" key="1">
    <source>
        <dbReference type="EMBL" id="ACH52322.1"/>
    </source>
</evidence>
<gene>
    <name evidence="1" type="ordered locus">SeAg_B2874</name>
</gene>
<dbReference type="KEGG" id="sea:SeAg_B2874"/>
<organism evidence="1 2">
    <name type="scientific">Salmonella agona (strain SL483)</name>
    <dbReference type="NCBI Taxonomy" id="454166"/>
    <lineage>
        <taxon>Bacteria</taxon>
        <taxon>Pseudomonadati</taxon>
        <taxon>Pseudomonadota</taxon>
        <taxon>Gammaproteobacteria</taxon>
        <taxon>Enterobacterales</taxon>
        <taxon>Enterobacteriaceae</taxon>
        <taxon>Salmonella</taxon>
    </lineage>
</organism>
<evidence type="ECO:0000313" key="2">
    <source>
        <dbReference type="Proteomes" id="UP000008819"/>
    </source>
</evidence>
<name>B5F2Y6_SALA4</name>
<dbReference type="HOGENOM" id="CLU_3257465_0_0_6"/>
<accession>B5F2Y6</accession>
<sequence>MRKWICFCVAAVFHPGLGYVFFNETSGCRKMIDGGSGTADAG</sequence>